<keyword evidence="1" id="KW-0732">Signal</keyword>
<feature type="signal peptide" evidence="1">
    <location>
        <begin position="1"/>
        <end position="26"/>
    </location>
</feature>
<keyword evidence="3" id="KW-0482">Metalloprotease</keyword>
<dbReference type="Pfam" id="PF05547">
    <property type="entry name" value="Peptidase_M6"/>
    <property type="match status" value="1"/>
</dbReference>
<dbReference type="InterPro" id="IPR024079">
    <property type="entry name" value="MetalloPept_cat_dom_sf"/>
</dbReference>
<comment type="caution">
    <text evidence="3">The sequence shown here is derived from an EMBL/GenBank/DDBJ whole genome shotgun (WGS) entry which is preliminary data.</text>
</comment>
<keyword evidence="3" id="KW-0645">Protease</keyword>
<keyword evidence="3" id="KW-0378">Hydrolase</keyword>
<feature type="chain" id="PRO_5046871172" evidence="1">
    <location>
        <begin position="27"/>
        <end position="613"/>
    </location>
</feature>
<dbReference type="PANTHER" id="PTHR41775">
    <property type="entry name" value="SECRETED PROTEIN-RELATED"/>
    <property type="match status" value="1"/>
</dbReference>
<dbReference type="Gene3D" id="3.40.390.10">
    <property type="entry name" value="Collagenase (Catalytic Domain)"/>
    <property type="match status" value="1"/>
</dbReference>
<protein>
    <submittedName>
        <fullName evidence="3">M6 family metalloprotease domain-containing protein</fullName>
    </submittedName>
</protein>
<dbReference type="Proteomes" id="UP001595989">
    <property type="component" value="Unassembled WGS sequence"/>
</dbReference>
<name>A0ABV9DIW4_9BACI</name>
<sequence length="613" mass="67193">MISKKVFTSAAASVLLASGIASSVYASAVPNGQAAGSAPDYGIQPASYVTAVPELAEKAKKAKIDISKADPAKEHFANQGAKFKQAAGNHVTYEEAEGEVPMLVLLAKYPDGDQPKGALDEPVPARYLNDLIFSTEYNPYEYGPFQQYAEYNGELVPTNSTMQNIYKESSYGKVELVTYDDMTDIGWVELPKGASYYLDQTGKYANGGKYLLGNANGDAHMGELVRDLLQAADPYVDFSKYAEDGEVPNIFVVHEGTGAEFSRDPAQIWSHKWNILSALFYGPYYDDGIPAAAQEGMSQSEWIAKTIKEDMTYDGVVVNNYTIEPSIGGNAAGYDLATNTYKDELEEGPYPAQPGVFAHEFGHALGLPDFYDTTYTSEGAGEYTMMAGGSWMRYPAASAYSGNSPTGFDPYSKIFLGWLDPIEVTPEDGVQELTLQPVNEAQVVVKMVVPGSDGTEYFLFENIQQEGFNKGFAEYGENSEGLVAWHVDENVIDKYHDAGFRPNNVANYMNKRFQHNESAVASDGDLVTHYGLSVLQADGEYDLERYNNRGDAGDFFTTGDKITPNSKNVHTGSYYFWREDNPTPADSGIHVTDITQNEDGSVTAKFFYEFPGN</sequence>
<organism evidence="3 4">
    <name type="scientific">Virgibacillus kekensis</name>
    <dbReference type="NCBI Taxonomy" id="202261"/>
    <lineage>
        <taxon>Bacteria</taxon>
        <taxon>Bacillati</taxon>
        <taxon>Bacillota</taxon>
        <taxon>Bacilli</taxon>
        <taxon>Bacillales</taxon>
        <taxon>Bacillaceae</taxon>
        <taxon>Virgibacillus</taxon>
    </lineage>
</organism>
<evidence type="ECO:0000313" key="3">
    <source>
        <dbReference type="EMBL" id="MFC4558775.1"/>
    </source>
</evidence>
<evidence type="ECO:0000256" key="1">
    <source>
        <dbReference type="SAM" id="SignalP"/>
    </source>
</evidence>
<dbReference type="GO" id="GO:0008237">
    <property type="term" value="F:metallopeptidase activity"/>
    <property type="evidence" value="ECO:0007669"/>
    <property type="project" value="UniProtKB-KW"/>
</dbReference>
<dbReference type="EMBL" id="JBHSFU010000006">
    <property type="protein sequence ID" value="MFC4558775.1"/>
    <property type="molecule type" value="Genomic_DNA"/>
</dbReference>
<dbReference type="RefSeq" id="WP_390295955.1">
    <property type="nucleotide sequence ID" value="NZ_JBHSFU010000006.1"/>
</dbReference>
<evidence type="ECO:0000259" key="2">
    <source>
        <dbReference type="Pfam" id="PF05547"/>
    </source>
</evidence>
<accession>A0ABV9DIW4</accession>
<keyword evidence="4" id="KW-1185">Reference proteome</keyword>
<evidence type="ECO:0000313" key="4">
    <source>
        <dbReference type="Proteomes" id="UP001595989"/>
    </source>
</evidence>
<proteinExistence type="predicted"/>
<feature type="domain" description="Peptidase M6-like" evidence="2">
    <location>
        <begin position="349"/>
        <end position="416"/>
    </location>
</feature>
<dbReference type="SUPFAM" id="SSF55486">
    <property type="entry name" value="Metalloproteases ('zincins'), catalytic domain"/>
    <property type="match status" value="1"/>
</dbReference>
<dbReference type="PANTHER" id="PTHR41775:SF1">
    <property type="entry name" value="PEPTIDASE M6-LIKE DOMAIN-CONTAINING PROTEIN"/>
    <property type="match status" value="1"/>
</dbReference>
<reference evidence="4" key="1">
    <citation type="journal article" date="2019" name="Int. J. Syst. Evol. Microbiol.">
        <title>The Global Catalogue of Microorganisms (GCM) 10K type strain sequencing project: providing services to taxonomists for standard genome sequencing and annotation.</title>
        <authorList>
            <consortium name="The Broad Institute Genomics Platform"/>
            <consortium name="The Broad Institute Genome Sequencing Center for Infectious Disease"/>
            <person name="Wu L."/>
            <person name="Ma J."/>
        </authorList>
    </citation>
    <scope>NUCLEOTIDE SEQUENCE [LARGE SCALE GENOMIC DNA]</scope>
    <source>
        <strain evidence="4">CGMCC 4.7426</strain>
    </source>
</reference>
<dbReference type="NCBIfam" id="TIGR03296">
    <property type="entry name" value="M6dom_TIGR03296"/>
    <property type="match status" value="1"/>
</dbReference>
<gene>
    <name evidence="3" type="ORF">ACFO3D_11185</name>
</gene>
<dbReference type="InterPro" id="IPR008757">
    <property type="entry name" value="Peptidase_M6-like_domain"/>
</dbReference>